<dbReference type="GO" id="GO:0005829">
    <property type="term" value="C:cytosol"/>
    <property type="evidence" value="ECO:0007669"/>
    <property type="project" value="TreeGrafter"/>
</dbReference>
<gene>
    <name evidence="3" type="ORF">FFLO_02127</name>
</gene>
<evidence type="ECO:0000313" key="4">
    <source>
        <dbReference type="Proteomes" id="UP000812966"/>
    </source>
</evidence>
<feature type="compositionally biased region" description="Low complexity" evidence="1">
    <location>
        <begin position="622"/>
        <end position="633"/>
    </location>
</feature>
<feature type="region of interest" description="Disordered" evidence="1">
    <location>
        <begin position="1"/>
        <end position="72"/>
    </location>
</feature>
<evidence type="ECO:0000259" key="2">
    <source>
        <dbReference type="SMART" id="SM01017"/>
    </source>
</evidence>
<dbReference type="InterPro" id="IPR011021">
    <property type="entry name" value="Arrestin-like_N"/>
</dbReference>
<protein>
    <recommendedName>
        <fullName evidence="2">Arrestin C-terminal-like domain-containing protein</fullName>
    </recommendedName>
</protein>
<dbReference type="GO" id="GO:0031625">
    <property type="term" value="F:ubiquitin protein ligase binding"/>
    <property type="evidence" value="ECO:0007669"/>
    <property type="project" value="TreeGrafter"/>
</dbReference>
<comment type="caution">
    <text evidence="3">The sequence shown here is derived from an EMBL/GenBank/DDBJ whole genome shotgun (WGS) entry which is preliminary data.</text>
</comment>
<dbReference type="InterPro" id="IPR011022">
    <property type="entry name" value="Arrestin_C-like"/>
</dbReference>
<dbReference type="Pfam" id="PF02752">
    <property type="entry name" value="Arrestin_C"/>
    <property type="match status" value="1"/>
</dbReference>
<dbReference type="GO" id="GO:0005886">
    <property type="term" value="C:plasma membrane"/>
    <property type="evidence" value="ECO:0007669"/>
    <property type="project" value="TreeGrafter"/>
</dbReference>
<dbReference type="GO" id="GO:0070086">
    <property type="term" value="P:ubiquitin-dependent endocytosis"/>
    <property type="evidence" value="ECO:0007669"/>
    <property type="project" value="TreeGrafter"/>
</dbReference>
<dbReference type="EMBL" id="JABELV010000032">
    <property type="protein sequence ID" value="KAG7562453.1"/>
    <property type="molecule type" value="Genomic_DNA"/>
</dbReference>
<dbReference type="Proteomes" id="UP000812966">
    <property type="component" value="Unassembled WGS sequence"/>
</dbReference>
<organism evidence="3 4">
    <name type="scientific">Filobasidium floriforme</name>
    <dbReference type="NCBI Taxonomy" id="5210"/>
    <lineage>
        <taxon>Eukaryota</taxon>
        <taxon>Fungi</taxon>
        <taxon>Dikarya</taxon>
        <taxon>Basidiomycota</taxon>
        <taxon>Agaricomycotina</taxon>
        <taxon>Tremellomycetes</taxon>
        <taxon>Filobasidiales</taxon>
        <taxon>Filobasidiaceae</taxon>
        <taxon>Filobasidium</taxon>
    </lineage>
</organism>
<dbReference type="InterPro" id="IPR050357">
    <property type="entry name" value="Arrestin_domain-protein"/>
</dbReference>
<keyword evidence="4" id="KW-1185">Reference proteome</keyword>
<feature type="region of interest" description="Disordered" evidence="1">
    <location>
        <begin position="331"/>
        <end position="374"/>
    </location>
</feature>
<dbReference type="GO" id="GO:0030674">
    <property type="term" value="F:protein-macromolecule adaptor activity"/>
    <property type="evidence" value="ECO:0007669"/>
    <property type="project" value="TreeGrafter"/>
</dbReference>
<feature type="region of interest" description="Disordered" evidence="1">
    <location>
        <begin position="576"/>
        <end position="653"/>
    </location>
</feature>
<sequence length="929" mass="97142">MEYSPSPSSIRPQPIGISGTSTPSYSGSSTPLSGSFSSGAVTPGGSSSFFGLNHHHSHNNHGSHGHHGHGHHVPLPILDIQLDNDEILLRGAGSDYNPALLSGRVVLNLQESTNIREISMRLEGKGKVVFYEAGASSAKNHHYNHPIITHEWSFLPGEKSHYHTMKAGQHVFPFNFTFPGNLPSSIRTYLNDADITYKLKATAHRSAFQHNFHAAKNVTVLRGFTNEALEYNQTLEIENTWPGKVMYCLTLPHKAYAAGDEIPVSVKFMPLAKGTRVTHITSVIKEYTLVHTRHSSHPEVRVAATCKHELKEGRAFRVTERGSEPVAPAHHFQGAGGDFHGMNSAPPSAPPSPRHGPTLVHGHGHASGAQTPMSDFSLSRAGSFANLTSLAAGAMGVGSSTASSQTQGSGSAMGGGSGSGGYFGLGGGGRTGAGAGASSAAVTPMAGPSATGQVAAFPDDMRERGDEEDILIGDEEIDTMITIPVPSWTTPSHNIHPVFVTHKIKWSCAISNPDGHVSELRCALPIHILPHALLEESQTATSSTRALLFGGMQEETTHVDLPSYNDHVYDRIANANNQTPTSGYVSAGHRTPGSGGRTPASGGATPAGSRAPSRPGSPVLRAAAAGGLPTPGGMDITDGFHPVDDIPPRPELGWADSELMMSLGALAPHQGSNPNSRGGSPHDTPPDSRGPSRPTSRLGFRSGRNSAGGSRAGSRASSPERPSSTGTVQANNSSLANGTASIRRPLHERRPSLGVPGGLFNLASVKPFTAMMGKHHGSHSVQHSPKLQATQGSSNLPRNGFSLGSHAAFTNLAESQANARGENLPGSGPGSGSTTAAHTPSAQPVIDPLSQVPSYEVARVGFLGGGVTPLSAAPPDYADSDRFERAKSETDLTQLARDHAVQGTSLAAMLENLDVNDSTIRSTPNEAPL</sequence>
<feature type="compositionally biased region" description="Basic residues" evidence="1">
    <location>
        <begin position="53"/>
        <end position="72"/>
    </location>
</feature>
<dbReference type="AlphaFoldDB" id="A0A8K0JPS8"/>
<dbReference type="SMART" id="SM01017">
    <property type="entry name" value="Arrestin_C"/>
    <property type="match status" value="1"/>
</dbReference>
<dbReference type="Gene3D" id="2.60.40.640">
    <property type="match status" value="1"/>
</dbReference>
<feature type="region of interest" description="Disordered" evidence="1">
    <location>
        <begin position="819"/>
        <end position="847"/>
    </location>
</feature>
<dbReference type="Pfam" id="PF00339">
    <property type="entry name" value="Arrestin_N"/>
    <property type="match status" value="1"/>
</dbReference>
<feature type="region of interest" description="Disordered" evidence="1">
    <location>
        <begin position="773"/>
        <end position="802"/>
    </location>
</feature>
<accession>A0A8K0JPS8</accession>
<feature type="region of interest" description="Disordered" evidence="1">
    <location>
        <begin position="433"/>
        <end position="457"/>
    </location>
</feature>
<dbReference type="PANTHER" id="PTHR11188">
    <property type="entry name" value="ARRESTIN DOMAIN CONTAINING PROTEIN"/>
    <property type="match status" value="1"/>
</dbReference>
<evidence type="ECO:0000313" key="3">
    <source>
        <dbReference type="EMBL" id="KAG7562453.1"/>
    </source>
</evidence>
<feature type="region of interest" description="Disordered" evidence="1">
    <location>
        <begin position="666"/>
        <end position="758"/>
    </location>
</feature>
<dbReference type="PANTHER" id="PTHR11188:SF17">
    <property type="entry name" value="FI21816P1"/>
    <property type="match status" value="1"/>
</dbReference>
<reference evidence="3" key="1">
    <citation type="submission" date="2020-04" db="EMBL/GenBank/DDBJ databases">
        <title>Analysis of mating type loci in Filobasidium floriforme.</title>
        <authorList>
            <person name="Nowrousian M."/>
        </authorList>
    </citation>
    <scope>NUCLEOTIDE SEQUENCE</scope>
    <source>
        <strain evidence="3">CBS 6242</strain>
    </source>
</reference>
<proteinExistence type="predicted"/>
<dbReference type="InterPro" id="IPR014756">
    <property type="entry name" value="Ig_E-set"/>
</dbReference>
<dbReference type="InterPro" id="IPR014752">
    <property type="entry name" value="Arrestin-like_C"/>
</dbReference>
<feature type="domain" description="Arrestin C-terminal-like" evidence="2">
    <location>
        <begin position="241"/>
        <end position="533"/>
    </location>
</feature>
<evidence type="ECO:0000256" key="1">
    <source>
        <dbReference type="SAM" id="MobiDB-lite"/>
    </source>
</evidence>
<feature type="compositionally biased region" description="Polar residues" evidence="1">
    <location>
        <begin position="725"/>
        <end position="740"/>
    </location>
</feature>
<dbReference type="SUPFAM" id="SSF81296">
    <property type="entry name" value="E set domains"/>
    <property type="match status" value="1"/>
</dbReference>
<feature type="compositionally biased region" description="Polar residues" evidence="1">
    <location>
        <begin position="779"/>
        <end position="797"/>
    </location>
</feature>
<feature type="compositionally biased region" description="Low complexity" evidence="1">
    <location>
        <begin position="1"/>
        <end position="52"/>
    </location>
</feature>
<name>A0A8K0JPS8_9TREE</name>
<feature type="compositionally biased region" description="Low complexity" evidence="1">
    <location>
        <begin position="699"/>
        <end position="724"/>
    </location>
</feature>